<dbReference type="AlphaFoldDB" id="R1F5P8"/>
<feature type="transmembrane region" description="Helical" evidence="1">
    <location>
        <begin position="197"/>
        <end position="216"/>
    </location>
</feature>
<gene>
    <name evidence="2" type="ORF">G113_10729</name>
</gene>
<sequence length="282" mass="31424">MVISIILFFNGLISLSQIDFFGTGLAKPSFIYLEPSHFALVVAPFISYYCLTTTRVKGILILLFVAGWAAYIQNMTMMLAVLIAYLLSTRNNLFLSLCSLLLVVSVLVIFIDADKLSYFSDRLSLSGSSDNLSVLVLYQGWDNAIKTLTGSWLGGGFQQFGITTLTGDVSEKLYQLLGFDINQFDGGSTAPKVIGEFGLFGLILLVFYLVTLFLLFRKIRTQKIESKKDLFAATVIITSSLEFFVRGVGYFSPSLFMLAVSVFYLLDKTRKEKTLHKENNTL</sequence>
<reference evidence="2 3" key="1">
    <citation type="journal article" date="2013" name="Genome Announc.">
        <title>Draft Genome Sequence of Aeromonas molluscorum Strain 848TT, Isolated from Bivalve Molluscs.</title>
        <authorList>
            <person name="Spataro N."/>
            <person name="Farfan M."/>
            <person name="Albarral V."/>
            <person name="Sanglas A."/>
            <person name="Loren J.G."/>
            <person name="Fuste M.C."/>
            <person name="Bosch E."/>
        </authorList>
    </citation>
    <scope>NUCLEOTIDE SEQUENCE [LARGE SCALE GENOMIC DNA]</scope>
    <source>
        <strain evidence="2 3">848</strain>
    </source>
</reference>
<evidence type="ECO:0000256" key="1">
    <source>
        <dbReference type="SAM" id="Phobius"/>
    </source>
</evidence>
<feature type="transmembrane region" description="Helical" evidence="1">
    <location>
        <begin position="93"/>
        <end position="111"/>
    </location>
</feature>
<feature type="transmembrane region" description="Helical" evidence="1">
    <location>
        <begin position="250"/>
        <end position="266"/>
    </location>
</feature>
<protein>
    <submittedName>
        <fullName evidence="2">Membrane protein</fullName>
    </submittedName>
</protein>
<proteinExistence type="predicted"/>
<evidence type="ECO:0000313" key="3">
    <source>
        <dbReference type="Proteomes" id="UP000013526"/>
    </source>
</evidence>
<evidence type="ECO:0000313" key="2">
    <source>
        <dbReference type="EMBL" id="EOD55097.1"/>
    </source>
</evidence>
<comment type="caution">
    <text evidence="2">The sequence shown here is derived from an EMBL/GenBank/DDBJ whole genome shotgun (WGS) entry which is preliminary data.</text>
</comment>
<dbReference type="EMBL" id="AQGQ01000062">
    <property type="protein sequence ID" value="EOD55097.1"/>
    <property type="molecule type" value="Genomic_DNA"/>
</dbReference>
<organism evidence="2 3">
    <name type="scientific">Aeromonas molluscorum 848</name>
    <dbReference type="NCBI Taxonomy" id="1268236"/>
    <lineage>
        <taxon>Bacteria</taxon>
        <taxon>Pseudomonadati</taxon>
        <taxon>Pseudomonadota</taxon>
        <taxon>Gammaproteobacteria</taxon>
        <taxon>Aeromonadales</taxon>
        <taxon>Aeromonadaceae</taxon>
        <taxon>Aeromonas</taxon>
    </lineage>
</organism>
<dbReference type="PATRIC" id="fig|1268236.3.peg.2124"/>
<keyword evidence="3" id="KW-1185">Reference proteome</keyword>
<feature type="transmembrane region" description="Helical" evidence="1">
    <location>
        <begin position="58"/>
        <end position="87"/>
    </location>
</feature>
<accession>R1F5P8</accession>
<dbReference type="Proteomes" id="UP000013526">
    <property type="component" value="Unassembled WGS sequence"/>
</dbReference>
<name>R1F5P8_9GAMM</name>
<keyword evidence="1" id="KW-1133">Transmembrane helix</keyword>
<keyword evidence="1" id="KW-0812">Transmembrane</keyword>
<keyword evidence="1" id="KW-0472">Membrane</keyword>